<dbReference type="Pfam" id="PF00174">
    <property type="entry name" value="Oxidored_molyb"/>
    <property type="match status" value="1"/>
</dbReference>
<dbReference type="InterPro" id="IPR036374">
    <property type="entry name" value="OxRdtase_Mopterin-bd_sf"/>
</dbReference>
<name>A0ABN9T395_9DINO</name>
<evidence type="ECO:0000256" key="3">
    <source>
        <dbReference type="ARBA" id="ARBA00022723"/>
    </source>
</evidence>
<comment type="cofactor">
    <cofactor evidence="1">
        <name>Mo-molybdopterin</name>
        <dbReference type="ChEBI" id="CHEBI:71302"/>
    </cofactor>
</comment>
<evidence type="ECO:0000313" key="7">
    <source>
        <dbReference type="EMBL" id="CAK0839445.1"/>
    </source>
</evidence>
<evidence type="ECO:0000259" key="5">
    <source>
        <dbReference type="Pfam" id="PF00174"/>
    </source>
</evidence>
<dbReference type="SUPFAM" id="SSF56524">
    <property type="entry name" value="Oxidoreductase molybdopterin-binding domain"/>
    <property type="match status" value="1"/>
</dbReference>
<keyword evidence="8" id="KW-1185">Reference proteome</keyword>
<dbReference type="SUPFAM" id="SSF81296">
    <property type="entry name" value="E set domains"/>
    <property type="match status" value="1"/>
</dbReference>
<sequence>MGLPWLNGSISTARWSGAALPDVLQDAGVEQADAAARGFRFLTFWGLEGYHVSIPLRKAFDREGDCILAWKMNGEVLPRDHGFPLRVLVPGFVGARSVKWLDRVILTKDEVEGMHQTGIAYKQLGPNQKSLSAVPKEHIRALPPVDHVPITSAITAPDPGSTVSPGERLDIAGYAYSGAGSAVIRVDVSIDGGRTWSQAEFNRADESQDVRSGRAWAWVQWRHSVVVPQGAPDILRIACKAVDDQYNQQPHEVSPVWNLRGILNTSWGRVDVAVVGGERSRL</sequence>
<dbReference type="Gene3D" id="3.90.420.10">
    <property type="entry name" value="Oxidoreductase, molybdopterin-binding domain"/>
    <property type="match status" value="1"/>
</dbReference>
<dbReference type="PRINTS" id="PR00407">
    <property type="entry name" value="EUMOPTERIN"/>
</dbReference>
<dbReference type="Pfam" id="PF03404">
    <property type="entry name" value="Mo-co_dimer"/>
    <property type="match status" value="1"/>
</dbReference>
<dbReference type="InterPro" id="IPR014756">
    <property type="entry name" value="Ig_E-set"/>
</dbReference>
<dbReference type="PANTHER" id="PTHR19372">
    <property type="entry name" value="SULFITE REDUCTASE"/>
    <property type="match status" value="1"/>
</dbReference>
<evidence type="ECO:0000256" key="2">
    <source>
        <dbReference type="ARBA" id="ARBA00022505"/>
    </source>
</evidence>
<reference evidence="7" key="1">
    <citation type="submission" date="2023-10" db="EMBL/GenBank/DDBJ databases">
        <authorList>
            <person name="Chen Y."/>
            <person name="Shah S."/>
            <person name="Dougan E. K."/>
            <person name="Thang M."/>
            <person name="Chan C."/>
        </authorList>
    </citation>
    <scope>NUCLEOTIDE SEQUENCE [LARGE SCALE GENOMIC DNA]</scope>
</reference>
<dbReference type="EMBL" id="CAUYUJ010014294">
    <property type="protein sequence ID" value="CAK0839445.1"/>
    <property type="molecule type" value="Genomic_DNA"/>
</dbReference>
<accession>A0ABN9T395</accession>
<protein>
    <recommendedName>
        <fullName evidence="9">Sulfite oxidase</fullName>
    </recommendedName>
</protein>
<comment type="caution">
    <text evidence="7">The sequence shown here is derived from an EMBL/GenBank/DDBJ whole genome shotgun (WGS) entry which is preliminary data.</text>
</comment>
<dbReference type="InterPro" id="IPR000572">
    <property type="entry name" value="OxRdtase_Mopterin-bd_dom"/>
</dbReference>
<dbReference type="InterPro" id="IPR008335">
    <property type="entry name" value="Mopterin_OxRdtase_euk"/>
</dbReference>
<dbReference type="InterPro" id="IPR005066">
    <property type="entry name" value="MoCF_OxRdtse_dimer"/>
</dbReference>
<keyword evidence="2" id="KW-0500">Molybdenum</keyword>
<keyword evidence="4" id="KW-0560">Oxidoreductase</keyword>
<dbReference type="Proteomes" id="UP001189429">
    <property type="component" value="Unassembled WGS sequence"/>
</dbReference>
<feature type="domain" description="Moybdenum cofactor oxidoreductase dimerisation" evidence="6">
    <location>
        <begin position="147"/>
        <end position="273"/>
    </location>
</feature>
<dbReference type="Gene3D" id="2.60.40.650">
    <property type="match status" value="1"/>
</dbReference>
<evidence type="ECO:0000313" key="8">
    <source>
        <dbReference type="Proteomes" id="UP001189429"/>
    </source>
</evidence>
<feature type="domain" description="Oxidoreductase molybdopterin-binding" evidence="5">
    <location>
        <begin position="2"/>
        <end position="113"/>
    </location>
</feature>
<dbReference type="PANTHER" id="PTHR19372:SF7">
    <property type="entry name" value="SULFITE OXIDASE, MITOCHONDRIAL"/>
    <property type="match status" value="1"/>
</dbReference>
<evidence type="ECO:0000256" key="1">
    <source>
        <dbReference type="ARBA" id="ARBA00001924"/>
    </source>
</evidence>
<proteinExistence type="predicted"/>
<keyword evidence="3" id="KW-0479">Metal-binding</keyword>
<evidence type="ECO:0000259" key="6">
    <source>
        <dbReference type="Pfam" id="PF03404"/>
    </source>
</evidence>
<evidence type="ECO:0008006" key="9">
    <source>
        <dbReference type="Google" id="ProtNLM"/>
    </source>
</evidence>
<organism evidence="7 8">
    <name type="scientific">Prorocentrum cordatum</name>
    <dbReference type="NCBI Taxonomy" id="2364126"/>
    <lineage>
        <taxon>Eukaryota</taxon>
        <taxon>Sar</taxon>
        <taxon>Alveolata</taxon>
        <taxon>Dinophyceae</taxon>
        <taxon>Prorocentrales</taxon>
        <taxon>Prorocentraceae</taxon>
        <taxon>Prorocentrum</taxon>
    </lineage>
</organism>
<gene>
    <name evidence="7" type="ORF">PCOR1329_LOCUS35117</name>
</gene>
<evidence type="ECO:0000256" key="4">
    <source>
        <dbReference type="ARBA" id="ARBA00023002"/>
    </source>
</evidence>